<dbReference type="Proteomes" id="UP001152607">
    <property type="component" value="Unassembled WGS sequence"/>
</dbReference>
<evidence type="ECO:0000256" key="5">
    <source>
        <dbReference type="SAM" id="Phobius"/>
    </source>
</evidence>
<comment type="similarity">
    <text evidence="1">Belongs to the short-chain dehydrogenases/reductases (SDR) family.</text>
</comment>
<dbReference type="Pfam" id="PF00106">
    <property type="entry name" value="adh_short"/>
    <property type="match status" value="1"/>
</dbReference>
<feature type="transmembrane region" description="Helical" evidence="5">
    <location>
        <begin position="57"/>
        <end position="78"/>
    </location>
</feature>
<dbReference type="GO" id="GO:0016491">
    <property type="term" value="F:oxidoreductase activity"/>
    <property type="evidence" value="ECO:0007669"/>
    <property type="project" value="UniProtKB-KW"/>
</dbReference>
<dbReference type="EMBL" id="CAOQHR010000001">
    <property type="protein sequence ID" value="CAI6248200.1"/>
    <property type="molecule type" value="Genomic_DNA"/>
</dbReference>
<organism evidence="6 7">
    <name type="scientific">Periconia digitata</name>
    <dbReference type="NCBI Taxonomy" id="1303443"/>
    <lineage>
        <taxon>Eukaryota</taxon>
        <taxon>Fungi</taxon>
        <taxon>Dikarya</taxon>
        <taxon>Ascomycota</taxon>
        <taxon>Pezizomycotina</taxon>
        <taxon>Dothideomycetes</taxon>
        <taxon>Pleosporomycetidae</taxon>
        <taxon>Pleosporales</taxon>
        <taxon>Massarineae</taxon>
        <taxon>Periconiaceae</taxon>
        <taxon>Periconia</taxon>
    </lineage>
</organism>
<proteinExistence type="inferred from homology"/>
<evidence type="ECO:0000313" key="7">
    <source>
        <dbReference type="Proteomes" id="UP001152607"/>
    </source>
</evidence>
<evidence type="ECO:0000313" key="6">
    <source>
        <dbReference type="EMBL" id="CAI6248200.1"/>
    </source>
</evidence>
<dbReference type="InterPro" id="IPR020904">
    <property type="entry name" value="Sc_DH/Rdtase_CS"/>
</dbReference>
<keyword evidence="5" id="KW-1133">Transmembrane helix</keyword>
<dbReference type="PRINTS" id="PR00081">
    <property type="entry name" value="GDHRDH"/>
</dbReference>
<gene>
    <name evidence="6" type="ORF">PDIGIT_LOCUS859</name>
</gene>
<dbReference type="PROSITE" id="PS00061">
    <property type="entry name" value="ADH_SHORT"/>
    <property type="match status" value="1"/>
</dbReference>
<evidence type="ECO:0000256" key="2">
    <source>
        <dbReference type="ARBA" id="ARBA00022857"/>
    </source>
</evidence>
<evidence type="ECO:0000256" key="3">
    <source>
        <dbReference type="ARBA" id="ARBA00023002"/>
    </source>
</evidence>
<keyword evidence="3" id="KW-0560">Oxidoreductase</keyword>
<dbReference type="OrthoDB" id="191979at2759"/>
<dbReference type="InterPro" id="IPR002347">
    <property type="entry name" value="SDR_fam"/>
</dbReference>
<feature type="compositionally biased region" description="Polar residues" evidence="4">
    <location>
        <begin position="444"/>
        <end position="456"/>
    </location>
</feature>
<feature type="region of interest" description="Disordered" evidence="4">
    <location>
        <begin position="250"/>
        <end position="276"/>
    </location>
</feature>
<dbReference type="InterPro" id="IPR036291">
    <property type="entry name" value="NAD(P)-bd_dom_sf"/>
</dbReference>
<evidence type="ECO:0000256" key="4">
    <source>
        <dbReference type="SAM" id="MobiDB-lite"/>
    </source>
</evidence>
<sequence length="456" mass="50680">MLTGMVDASWLRVLAVNPTVGLPSLVPKWCSVSHVNSTMPVYIFQQGLTKGISSIPFGWPIVKLAPCLALIYLLKWWFGGAVNTSERKMHSKVVMITGGTSGIGAEVARGLAMRGAQLVLLTQHSLTDPFLVDYIEDLREQTGNHLITAEQVDLTSLHSIREFATKWVDNLPPRRLDMIILCADTRTPPGGKATVTEDGLEPTWVVNYMANFHLLSILSPALRAQPPDRDVRIIFGTCSSYMGGQLFDSPTSSTAAGSSKKNKTANGSRSKKSTSGSIYSTSKLAVMVFAQAFQKHLSSFTRPDKYPMNARVFLVDPGWTRTPGMRRFLTFGSLWGLFVYLITWPLWWLILKSPEQGAQTFLHAAMEAEYGRGEGGWMLKECRQYNITRSEVKDEEAQKRLWAVSEETIQKLEKEGAKRRATEKSKQKEQDKTDGKVNGKATGNDKQTNGGTKQRK</sequence>
<feature type="compositionally biased region" description="Basic and acidic residues" evidence="4">
    <location>
        <begin position="412"/>
        <end position="437"/>
    </location>
</feature>
<keyword evidence="5" id="KW-0812">Transmembrane</keyword>
<comment type="caution">
    <text evidence="6">The sequence shown here is derived from an EMBL/GenBank/DDBJ whole genome shotgun (WGS) entry which is preliminary data.</text>
</comment>
<evidence type="ECO:0008006" key="8">
    <source>
        <dbReference type="Google" id="ProtNLM"/>
    </source>
</evidence>
<dbReference type="Gene3D" id="3.40.50.720">
    <property type="entry name" value="NAD(P)-binding Rossmann-like Domain"/>
    <property type="match status" value="1"/>
</dbReference>
<keyword evidence="2" id="KW-0521">NADP</keyword>
<protein>
    <recommendedName>
        <fullName evidence="8">NAD(P)-binding protein</fullName>
    </recommendedName>
</protein>
<accession>A0A9W4XJW7</accession>
<keyword evidence="5" id="KW-0472">Membrane</keyword>
<evidence type="ECO:0000256" key="1">
    <source>
        <dbReference type="ARBA" id="ARBA00006484"/>
    </source>
</evidence>
<name>A0A9W4XJW7_9PLEO</name>
<dbReference type="PANTHER" id="PTHR24320:SF285">
    <property type="entry name" value="RETINOL DEHYDROGENASE 14"/>
    <property type="match status" value="1"/>
</dbReference>
<dbReference type="PANTHER" id="PTHR24320">
    <property type="entry name" value="RETINOL DEHYDROGENASE"/>
    <property type="match status" value="1"/>
</dbReference>
<dbReference type="SUPFAM" id="SSF51735">
    <property type="entry name" value="NAD(P)-binding Rossmann-fold domains"/>
    <property type="match status" value="1"/>
</dbReference>
<feature type="transmembrane region" description="Helical" evidence="5">
    <location>
        <begin position="328"/>
        <end position="350"/>
    </location>
</feature>
<keyword evidence="7" id="KW-1185">Reference proteome</keyword>
<dbReference type="AlphaFoldDB" id="A0A9W4XJW7"/>
<reference evidence="6" key="1">
    <citation type="submission" date="2023-01" db="EMBL/GenBank/DDBJ databases">
        <authorList>
            <person name="Van Ghelder C."/>
            <person name="Rancurel C."/>
        </authorList>
    </citation>
    <scope>NUCLEOTIDE SEQUENCE</scope>
    <source>
        <strain evidence="6">CNCM I-4278</strain>
    </source>
</reference>
<feature type="region of interest" description="Disordered" evidence="4">
    <location>
        <begin position="412"/>
        <end position="456"/>
    </location>
</feature>